<sequence length="193" mass="23020">MEEKQKETINLNQILIELEDILHYEHNALYKRFQKIRPIVVDDAEELKDKNEILFDIEEKPFIMGLIDEMGYPYLPKFIRRQTGGIKKVKGVTVELEEARDFYDRMMAWIDKVNDKELKKMMIGSIDMISRKDAWSKTSVITDKIRNIGDLIHSQELTHDEYDRILNEISLALDVYYSKLDHYFKKEKSKDKK</sequence>
<keyword evidence="2" id="KW-1185">Reference proteome</keyword>
<name>E3PVT4_ACESD</name>
<dbReference type="EMBL" id="FP565809">
    <property type="protein sequence ID" value="CBH22637.1"/>
    <property type="molecule type" value="Genomic_DNA"/>
</dbReference>
<accession>E3PVT4</accession>
<dbReference type="BioCyc" id="CSTI499177:GJE9-2615-MONOMER"/>
<proteinExistence type="predicted"/>
<protein>
    <submittedName>
        <fullName evidence="1">Uncharacterized protein</fullName>
    </submittedName>
</protein>
<gene>
    <name evidence="1" type="ordered locus">CLOST_2522</name>
</gene>
<organism evidence="1 2">
    <name type="scientific">Acetoanaerobium sticklandii (strain ATCC 12662 / DSM 519 / JCM 1433 / CCUG 9281 / NCIMB 10654 / HF)</name>
    <name type="common">Clostridium sticklandii</name>
    <dbReference type="NCBI Taxonomy" id="499177"/>
    <lineage>
        <taxon>Bacteria</taxon>
        <taxon>Bacillati</taxon>
        <taxon>Bacillota</taxon>
        <taxon>Clostridia</taxon>
        <taxon>Peptostreptococcales</taxon>
        <taxon>Filifactoraceae</taxon>
        <taxon>Acetoanaerobium</taxon>
    </lineage>
</organism>
<dbReference type="Proteomes" id="UP000007041">
    <property type="component" value="Chromosome"/>
</dbReference>
<dbReference type="KEGG" id="cst:CLOST_2522"/>
<dbReference type="AlphaFoldDB" id="E3PVT4"/>
<dbReference type="GeneID" id="35559464"/>
<evidence type="ECO:0000313" key="2">
    <source>
        <dbReference type="Proteomes" id="UP000007041"/>
    </source>
</evidence>
<evidence type="ECO:0000313" key="1">
    <source>
        <dbReference type="EMBL" id="CBH22637.1"/>
    </source>
</evidence>
<reference evidence="2" key="1">
    <citation type="journal article" date="2010" name="BMC Genomics">
        <title>Clostridium sticklandii, a specialist in amino acid degradation:revisiting its metabolism through its genome sequence.</title>
        <authorList>
            <person name="Fonknechten N."/>
            <person name="Chaussonnerie S."/>
            <person name="Tricot S."/>
            <person name="Lajus A."/>
            <person name="Andreesen J.R."/>
            <person name="Perchat N."/>
            <person name="Pelletier E."/>
            <person name="Gouyvenoux M."/>
            <person name="Barbe V."/>
            <person name="Salanoubat M."/>
            <person name="Le Paslier D."/>
            <person name="Weissenbach J."/>
            <person name="Cohen G.N."/>
            <person name="Kreimeyer A."/>
        </authorList>
    </citation>
    <scope>NUCLEOTIDE SEQUENCE [LARGE SCALE GENOMIC DNA]</scope>
    <source>
        <strain evidence="2">ATCC 12662 / DSM 519 / JCM 1433 / CCUG 9281 / NCIMB 10654 / HF</strain>
    </source>
</reference>
<dbReference type="RefSeq" id="WP_013362728.1">
    <property type="nucleotide sequence ID" value="NC_014614.1"/>
</dbReference>
<dbReference type="HOGENOM" id="CLU_1406613_0_0_9"/>